<evidence type="ECO:0000256" key="1">
    <source>
        <dbReference type="ARBA" id="ARBA00006432"/>
    </source>
</evidence>
<keyword evidence="9" id="KW-1185">Reference proteome</keyword>
<dbReference type="Pfam" id="PF13193">
    <property type="entry name" value="AMP-binding_C"/>
    <property type="match status" value="1"/>
</dbReference>
<evidence type="ECO:0000259" key="7">
    <source>
        <dbReference type="Pfam" id="PF13193"/>
    </source>
</evidence>
<dbReference type="Gene3D" id="3.30.300.30">
    <property type="match status" value="1"/>
</dbReference>
<keyword evidence="4" id="KW-0443">Lipid metabolism</keyword>
<protein>
    <submittedName>
        <fullName evidence="8">SPOSA6832_00294-mRNA-1:cds</fullName>
    </submittedName>
</protein>
<feature type="region of interest" description="Disordered" evidence="5">
    <location>
        <begin position="557"/>
        <end position="578"/>
    </location>
</feature>
<dbReference type="Gene3D" id="3.40.50.12780">
    <property type="entry name" value="N-terminal domain of ligase-like"/>
    <property type="match status" value="1"/>
</dbReference>
<dbReference type="InterPro" id="IPR025110">
    <property type="entry name" value="AMP-bd_C"/>
</dbReference>
<organism evidence="8 9">
    <name type="scientific">Sporidiobolus salmonicolor</name>
    <name type="common">Yeast-like fungus</name>
    <name type="synonym">Sporobolomyces salmonicolor</name>
    <dbReference type="NCBI Taxonomy" id="5005"/>
    <lineage>
        <taxon>Eukaryota</taxon>
        <taxon>Fungi</taxon>
        <taxon>Dikarya</taxon>
        <taxon>Basidiomycota</taxon>
        <taxon>Pucciniomycotina</taxon>
        <taxon>Microbotryomycetes</taxon>
        <taxon>Sporidiobolales</taxon>
        <taxon>Sporidiobolaceae</taxon>
        <taxon>Sporobolomyces</taxon>
    </lineage>
</organism>
<dbReference type="PANTHER" id="PTHR43859">
    <property type="entry name" value="ACYL-ACTIVATING ENZYME"/>
    <property type="match status" value="1"/>
</dbReference>
<keyword evidence="2" id="KW-0436">Ligase</keyword>
<dbReference type="Proteomes" id="UP000243876">
    <property type="component" value="Unassembled WGS sequence"/>
</dbReference>
<name>A0A0D6EGD3_SPOSA</name>
<dbReference type="InterPro" id="IPR000873">
    <property type="entry name" value="AMP-dep_synth/lig_dom"/>
</dbReference>
<dbReference type="Pfam" id="PF00501">
    <property type="entry name" value="AMP-binding"/>
    <property type="match status" value="1"/>
</dbReference>
<comment type="similarity">
    <text evidence="1">Belongs to the ATP-dependent AMP-binding enzyme family.</text>
</comment>
<dbReference type="GO" id="GO:0016874">
    <property type="term" value="F:ligase activity"/>
    <property type="evidence" value="ECO:0007669"/>
    <property type="project" value="UniProtKB-KW"/>
</dbReference>
<evidence type="ECO:0000313" key="9">
    <source>
        <dbReference type="Proteomes" id="UP000243876"/>
    </source>
</evidence>
<reference evidence="9" key="1">
    <citation type="submission" date="2015-02" db="EMBL/GenBank/DDBJ databases">
        <authorList>
            <person name="Gon?alves P."/>
        </authorList>
    </citation>
    <scope>NUCLEOTIDE SEQUENCE [LARGE SCALE GENOMIC DNA]</scope>
</reference>
<feature type="compositionally biased region" description="Basic and acidic residues" evidence="5">
    <location>
        <begin position="564"/>
        <end position="578"/>
    </location>
</feature>
<dbReference type="AlphaFoldDB" id="A0A0D6EGD3"/>
<evidence type="ECO:0000259" key="6">
    <source>
        <dbReference type="Pfam" id="PF00501"/>
    </source>
</evidence>
<evidence type="ECO:0000256" key="5">
    <source>
        <dbReference type="SAM" id="MobiDB-lite"/>
    </source>
</evidence>
<feature type="domain" description="AMP-dependent synthetase/ligase" evidence="6">
    <location>
        <begin position="54"/>
        <end position="427"/>
    </location>
</feature>
<gene>
    <name evidence="8" type="primary">SPOSA6832_00294</name>
</gene>
<dbReference type="PROSITE" id="PS00455">
    <property type="entry name" value="AMP_BINDING"/>
    <property type="match status" value="1"/>
</dbReference>
<evidence type="ECO:0000256" key="4">
    <source>
        <dbReference type="ARBA" id="ARBA00023098"/>
    </source>
</evidence>
<dbReference type="OrthoDB" id="10253115at2759"/>
<dbReference type="InterPro" id="IPR045851">
    <property type="entry name" value="AMP-bd_C_sf"/>
</dbReference>
<keyword evidence="3" id="KW-0276">Fatty acid metabolism</keyword>
<proteinExistence type="inferred from homology"/>
<dbReference type="InterPro" id="IPR020845">
    <property type="entry name" value="AMP-binding_CS"/>
</dbReference>
<dbReference type="InterPro" id="IPR042099">
    <property type="entry name" value="ANL_N_sf"/>
</dbReference>
<accession>A0A0D6EGD3</accession>
<feature type="non-terminal residue" evidence="8">
    <location>
        <position position="1"/>
    </location>
</feature>
<dbReference type="PANTHER" id="PTHR43859:SF4">
    <property type="entry name" value="BUTANOATE--COA LIGASE AAE1-RELATED"/>
    <property type="match status" value="1"/>
</dbReference>
<evidence type="ECO:0000256" key="3">
    <source>
        <dbReference type="ARBA" id="ARBA00022832"/>
    </source>
</evidence>
<dbReference type="SUPFAM" id="SSF56801">
    <property type="entry name" value="Acetyl-CoA synthetase-like"/>
    <property type="match status" value="1"/>
</dbReference>
<sequence length="578" mass="63644">MAQNSNKPAQRLSQIATHLTPVAPDHATRFRPALPAGLPIHWTPLSPISFLLKAAQIRPLHVALTHPRRGVEWTYQDWAIRVKNLSYALKARRLQPGDRCLVLGPNVPFVADALQAIPAAQGIIVAINTRLSPGEVAYLLENSGAKLVLVDKELVRLLPPEEQRKGVQVVACSDTGGEEDEYERFLTEGQRYDRELGGKGWAGLEFEKDENATFAISYTSGTTSRPKGKLIRVHSLIPADLLFATGVLTSYRSTYLAAMANAVESRLSDNSRYLWTLPMVCLRAIDYSEIWQGLLERGVTHYSAAPTVQISIVAHPMARKPPQPVRTTIAGAAPTATLIQSLEGIGIDVVHGPSTKTYYVDRSSPNYFRDMARQGHSFLTADDIRVVKLPAEGEEVKPDSELVEVANDGKEVGEIVCRGNIVMKGYWQNPQATAEAFAGGFMHTGDLAVRYPDGTFAILDRGKDIIISGGENVSSLAVESTLSSHEDVHEVAVVARGHEKWGERPHAFIVLKPSAASKWADRHHHFEAELKSFARGKMSAFSIPEWIEVIHPHELPKTSTGKVQKKELRDRVQKLSKA</sequence>
<evidence type="ECO:0000256" key="2">
    <source>
        <dbReference type="ARBA" id="ARBA00022598"/>
    </source>
</evidence>
<evidence type="ECO:0000313" key="8">
    <source>
        <dbReference type="EMBL" id="CEQ38833.1"/>
    </source>
</evidence>
<dbReference type="GO" id="GO:0006631">
    <property type="term" value="P:fatty acid metabolic process"/>
    <property type="evidence" value="ECO:0007669"/>
    <property type="project" value="UniProtKB-KW"/>
</dbReference>
<dbReference type="EMBL" id="CENE01000001">
    <property type="protein sequence ID" value="CEQ38833.1"/>
    <property type="molecule type" value="Genomic_DNA"/>
</dbReference>
<feature type="domain" description="AMP-binding enzyme C-terminal" evidence="7">
    <location>
        <begin position="478"/>
        <end position="562"/>
    </location>
</feature>